<evidence type="ECO:0000256" key="6">
    <source>
        <dbReference type="SAM" id="Phobius"/>
    </source>
</evidence>
<dbReference type="PROSITE" id="PS50850">
    <property type="entry name" value="MFS"/>
    <property type="match status" value="1"/>
</dbReference>
<feature type="transmembrane region" description="Helical" evidence="6">
    <location>
        <begin position="344"/>
        <end position="369"/>
    </location>
</feature>
<keyword evidence="3 6" id="KW-0812">Transmembrane</keyword>
<name>A0A455T8S2_9CHLR</name>
<keyword evidence="2" id="KW-1003">Cell membrane</keyword>
<reference evidence="8" key="1">
    <citation type="submission" date="2018-12" db="EMBL/GenBank/DDBJ databases">
        <title>Novel natural products biosynthetic potential of the class Ktedonobacteria.</title>
        <authorList>
            <person name="Zheng Y."/>
            <person name="Saitou A."/>
            <person name="Wang C.M."/>
            <person name="Toyoda A."/>
            <person name="Minakuchi Y."/>
            <person name="Sekiguchi Y."/>
            <person name="Ueda K."/>
            <person name="Takano H."/>
            <person name="Sakai Y."/>
            <person name="Yokota A."/>
            <person name="Yabe S."/>
        </authorList>
    </citation>
    <scope>NUCLEOTIDE SEQUENCE</scope>
    <source>
        <strain evidence="8">A3-2</strain>
    </source>
</reference>
<dbReference type="InterPro" id="IPR036259">
    <property type="entry name" value="MFS_trans_sf"/>
</dbReference>
<dbReference type="PANTHER" id="PTHR43124">
    <property type="entry name" value="PURINE EFFLUX PUMP PBUE"/>
    <property type="match status" value="1"/>
</dbReference>
<organism evidence="8">
    <name type="scientific">Thermogemmatispora argillosa</name>
    <dbReference type="NCBI Taxonomy" id="2045280"/>
    <lineage>
        <taxon>Bacteria</taxon>
        <taxon>Bacillati</taxon>
        <taxon>Chloroflexota</taxon>
        <taxon>Ktedonobacteria</taxon>
        <taxon>Thermogemmatisporales</taxon>
        <taxon>Thermogemmatisporaceae</taxon>
        <taxon>Thermogemmatispora</taxon>
    </lineage>
</organism>
<feature type="transmembrane region" description="Helical" evidence="6">
    <location>
        <begin position="226"/>
        <end position="249"/>
    </location>
</feature>
<gene>
    <name evidence="8" type="ORF">KTA_40530</name>
</gene>
<dbReference type="InterPro" id="IPR011701">
    <property type="entry name" value="MFS"/>
</dbReference>
<feature type="transmembrane region" description="Helical" evidence="6">
    <location>
        <begin position="16"/>
        <end position="40"/>
    </location>
</feature>
<evidence type="ECO:0000259" key="7">
    <source>
        <dbReference type="PROSITE" id="PS50850"/>
    </source>
</evidence>
<dbReference type="GO" id="GO:0022857">
    <property type="term" value="F:transmembrane transporter activity"/>
    <property type="evidence" value="ECO:0007669"/>
    <property type="project" value="InterPro"/>
</dbReference>
<evidence type="ECO:0000256" key="3">
    <source>
        <dbReference type="ARBA" id="ARBA00022692"/>
    </source>
</evidence>
<feature type="transmembrane region" description="Helical" evidence="6">
    <location>
        <begin position="261"/>
        <end position="279"/>
    </location>
</feature>
<feature type="transmembrane region" description="Helical" evidence="6">
    <location>
        <begin position="139"/>
        <end position="161"/>
    </location>
</feature>
<comment type="subcellular location">
    <subcellularLocation>
        <location evidence="1">Cell membrane</location>
        <topology evidence="1">Multi-pass membrane protein</topology>
    </subcellularLocation>
</comment>
<dbReference type="GO" id="GO:0005886">
    <property type="term" value="C:plasma membrane"/>
    <property type="evidence" value="ECO:0007669"/>
    <property type="project" value="UniProtKB-SubCell"/>
</dbReference>
<feature type="transmembrane region" description="Helical" evidence="6">
    <location>
        <begin position="173"/>
        <end position="192"/>
    </location>
</feature>
<keyword evidence="5 6" id="KW-0472">Membrane</keyword>
<keyword evidence="4 6" id="KW-1133">Transmembrane helix</keyword>
<sequence length="422" mass="45741">MASPEKRSFFRYENGVVLMMFFTFGFVFMERLSIVYLFPFIAPDLKLNNAEIGLIASVLAVCWAISGFIFGSISDLVGSRKKVLLPITLAFSLFSFLSGLARNFWQMILVRGLMGVSEGPVLPLAQASVIAASSPERRGFNLGFVQSSLGLIGSFLTPIIVTQIAVHYSWHEAFYLVGVPGLIMFFVLLKWMREPGRGTSQEAEAVAHTKVRLADIGAVFRHRNMWFCVLIAISSMTWLFAFTTFAPTFLTEVSHYSPDEMGLIMSAVGLGTFVWGFVGPAISDRLGRKPTLILFAFVACLSPICLALLRAPVGAMMVVAFLTTVGQAVFPLFLVIIPGESLPYRLVASAVGLTQFIGELVGGTFAPWLGGVAADHWGLVAPMWIAAVGMLISALLAFGLKETAPAKVGRGTVETQEIVTTA</sequence>
<evidence type="ECO:0000256" key="2">
    <source>
        <dbReference type="ARBA" id="ARBA00022475"/>
    </source>
</evidence>
<dbReference type="EMBL" id="AP019377">
    <property type="protein sequence ID" value="BBH95854.1"/>
    <property type="molecule type" value="Genomic_DNA"/>
</dbReference>
<dbReference type="InterPro" id="IPR050189">
    <property type="entry name" value="MFS_Efflux_Transporters"/>
</dbReference>
<feature type="transmembrane region" description="Helical" evidence="6">
    <location>
        <begin position="315"/>
        <end position="337"/>
    </location>
</feature>
<feature type="transmembrane region" description="Helical" evidence="6">
    <location>
        <begin position="381"/>
        <end position="400"/>
    </location>
</feature>
<evidence type="ECO:0000256" key="1">
    <source>
        <dbReference type="ARBA" id="ARBA00004651"/>
    </source>
</evidence>
<dbReference type="PANTHER" id="PTHR43124:SF3">
    <property type="entry name" value="CHLORAMPHENICOL EFFLUX PUMP RV0191"/>
    <property type="match status" value="1"/>
</dbReference>
<evidence type="ECO:0000256" key="4">
    <source>
        <dbReference type="ARBA" id="ARBA00022989"/>
    </source>
</evidence>
<dbReference type="SUPFAM" id="SSF103473">
    <property type="entry name" value="MFS general substrate transporter"/>
    <property type="match status" value="1"/>
</dbReference>
<evidence type="ECO:0000313" key="8">
    <source>
        <dbReference type="EMBL" id="BBH95854.1"/>
    </source>
</evidence>
<feature type="transmembrane region" description="Helical" evidence="6">
    <location>
        <begin position="83"/>
        <end position="102"/>
    </location>
</feature>
<dbReference type="InterPro" id="IPR020846">
    <property type="entry name" value="MFS_dom"/>
</dbReference>
<dbReference type="AlphaFoldDB" id="A0A455T8S2"/>
<protein>
    <submittedName>
        <fullName evidence="8">MFS transporter</fullName>
    </submittedName>
</protein>
<proteinExistence type="predicted"/>
<dbReference type="Gene3D" id="1.20.1250.20">
    <property type="entry name" value="MFS general substrate transporter like domains"/>
    <property type="match status" value="2"/>
</dbReference>
<feature type="transmembrane region" description="Helical" evidence="6">
    <location>
        <begin position="52"/>
        <end position="71"/>
    </location>
</feature>
<dbReference type="Pfam" id="PF07690">
    <property type="entry name" value="MFS_1"/>
    <property type="match status" value="1"/>
</dbReference>
<evidence type="ECO:0000256" key="5">
    <source>
        <dbReference type="ARBA" id="ARBA00023136"/>
    </source>
</evidence>
<feature type="transmembrane region" description="Helical" evidence="6">
    <location>
        <begin position="291"/>
        <end position="309"/>
    </location>
</feature>
<accession>A0A455T8S2</accession>
<feature type="domain" description="Major facilitator superfamily (MFS) profile" evidence="7">
    <location>
        <begin position="16"/>
        <end position="405"/>
    </location>
</feature>